<reference evidence="2 3" key="1">
    <citation type="journal article" date="2024" name="Plant J.">
        <title>Genome sequences and population genomics reveal climatic adaptation and genomic divergence between two closely related sweetgum species.</title>
        <authorList>
            <person name="Xu W.Q."/>
            <person name="Ren C.Q."/>
            <person name="Zhang X.Y."/>
            <person name="Comes H.P."/>
            <person name="Liu X.H."/>
            <person name="Li Y.G."/>
            <person name="Kettle C.J."/>
            <person name="Jalonen R."/>
            <person name="Gaisberger H."/>
            <person name="Ma Y.Z."/>
            <person name="Qiu Y.X."/>
        </authorList>
    </citation>
    <scope>NUCLEOTIDE SEQUENCE [LARGE SCALE GENOMIC DNA]</scope>
    <source>
        <strain evidence="2">Hangzhou</strain>
    </source>
</reference>
<evidence type="ECO:0008006" key="4">
    <source>
        <dbReference type="Google" id="ProtNLM"/>
    </source>
</evidence>
<dbReference type="Proteomes" id="UP001415857">
    <property type="component" value="Unassembled WGS sequence"/>
</dbReference>
<feature type="signal peptide" evidence="1">
    <location>
        <begin position="1"/>
        <end position="21"/>
    </location>
</feature>
<dbReference type="InterPro" id="IPR052806">
    <property type="entry name" value="Fasciclin-like_AGP"/>
</dbReference>
<accession>A0AAP0R879</accession>
<comment type="caution">
    <text evidence="2">The sequence shown here is derived from an EMBL/GenBank/DDBJ whole genome shotgun (WGS) entry which is preliminary data.</text>
</comment>
<feature type="chain" id="PRO_5043010569" description="Secreted protein" evidence="1">
    <location>
        <begin position="22"/>
        <end position="80"/>
    </location>
</feature>
<dbReference type="AlphaFoldDB" id="A0AAP0R879"/>
<protein>
    <recommendedName>
        <fullName evidence="4">Secreted protein</fullName>
    </recommendedName>
</protein>
<evidence type="ECO:0000313" key="2">
    <source>
        <dbReference type="EMBL" id="KAK9269416.1"/>
    </source>
</evidence>
<dbReference type="EMBL" id="JBBPBK010000015">
    <property type="protein sequence ID" value="KAK9269416.1"/>
    <property type="molecule type" value="Genomic_DNA"/>
</dbReference>
<organism evidence="2 3">
    <name type="scientific">Liquidambar formosana</name>
    <name type="common">Formosan gum</name>
    <dbReference type="NCBI Taxonomy" id="63359"/>
    <lineage>
        <taxon>Eukaryota</taxon>
        <taxon>Viridiplantae</taxon>
        <taxon>Streptophyta</taxon>
        <taxon>Embryophyta</taxon>
        <taxon>Tracheophyta</taxon>
        <taxon>Spermatophyta</taxon>
        <taxon>Magnoliopsida</taxon>
        <taxon>eudicotyledons</taxon>
        <taxon>Gunneridae</taxon>
        <taxon>Pentapetalae</taxon>
        <taxon>Saxifragales</taxon>
        <taxon>Altingiaceae</taxon>
        <taxon>Liquidambar</taxon>
    </lineage>
</organism>
<keyword evidence="1" id="KW-0732">Signal</keyword>
<dbReference type="PANTHER" id="PTHR33985:SF2">
    <property type="entry name" value="EXPRESSED PROTEIN"/>
    <property type="match status" value="1"/>
</dbReference>
<gene>
    <name evidence="2" type="ORF">L1049_001189</name>
</gene>
<evidence type="ECO:0000256" key="1">
    <source>
        <dbReference type="SAM" id="SignalP"/>
    </source>
</evidence>
<proteinExistence type="predicted"/>
<keyword evidence="3" id="KW-1185">Reference proteome</keyword>
<dbReference type="PANTHER" id="PTHR33985">
    <property type="entry name" value="OS02G0491300 PROTEIN-RELATED"/>
    <property type="match status" value="1"/>
</dbReference>
<sequence length="80" mass="8834">MFRLRITGFSILALALKVKYAKHVNLRNMTVFALDDASIFSGGHAYLSSIRFHIFPGRLLTAADLDTLPVATELPTLEEG</sequence>
<name>A0AAP0R879_LIQFO</name>
<evidence type="ECO:0000313" key="3">
    <source>
        <dbReference type="Proteomes" id="UP001415857"/>
    </source>
</evidence>